<evidence type="ECO:0000313" key="3">
    <source>
        <dbReference type="Proteomes" id="UP000181790"/>
    </source>
</evidence>
<evidence type="ECO:0000256" key="1">
    <source>
        <dbReference type="SAM" id="SignalP"/>
    </source>
</evidence>
<dbReference type="OrthoDB" id="1339132at2"/>
<sequence length="172" mass="19325">MKNIITTTSLMLTLSALPLISFAQDSTKVENPCERIEVERDKFENKSVFRMPGLRRARITKYIEKGVSSYYLVLTTTGSVATVSNKGAIILLSNGKKILKPAAEIDTDVNEYKSAGPGDFEYSAFIRLTPVDIEQLKKNQITAFKLYIFPQDVSDNEGSWIKVYLNCLLTMK</sequence>
<comment type="caution">
    <text evidence="2">The sequence shown here is derived from an EMBL/GenBank/DDBJ whole genome shotgun (WGS) entry which is preliminary data.</text>
</comment>
<name>A0A1S2VEA6_9BACT</name>
<proteinExistence type="predicted"/>
<organism evidence="2 3">
    <name type="scientific">Arsenicibacter rosenii</name>
    <dbReference type="NCBI Taxonomy" id="1750698"/>
    <lineage>
        <taxon>Bacteria</taxon>
        <taxon>Pseudomonadati</taxon>
        <taxon>Bacteroidota</taxon>
        <taxon>Cytophagia</taxon>
        <taxon>Cytophagales</taxon>
        <taxon>Spirosomataceae</taxon>
        <taxon>Arsenicibacter</taxon>
    </lineage>
</organism>
<dbReference type="AlphaFoldDB" id="A0A1S2VEA6"/>
<evidence type="ECO:0000313" key="2">
    <source>
        <dbReference type="EMBL" id="OIN56526.1"/>
    </source>
</evidence>
<keyword evidence="3" id="KW-1185">Reference proteome</keyword>
<accession>A0A1S2VEA6</accession>
<reference evidence="2 3" key="1">
    <citation type="submission" date="2016-10" db="EMBL/GenBank/DDBJ databases">
        <title>Arsenicibacter rosenii gen. nov., sp. nov., an efficient arsenic-methylating bacterium isolated from an arsenic-contaminated paddy soil.</title>
        <authorList>
            <person name="Huang K."/>
        </authorList>
    </citation>
    <scope>NUCLEOTIDE SEQUENCE [LARGE SCALE GENOMIC DNA]</scope>
    <source>
        <strain evidence="2 3">SM-1</strain>
    </source>
</reference>
<keyword evidence="1" id="KW-0732">Signal</keyword>
<dbReference type="Proteomes" id="UP000181790">
    <property type="component" value="Unassembled WGS sequence"/>
</dbReference>
<feature type="chain" id="PRO_5010376691" evidence="1">
    <location>
        <begin position="24"/>
        <end position="172"/>
    </location>
</feature>
<feature type="signal peptide" evidence="1">
    <location>
        <begin position="1"/>
        <end position="23"/>
    </location>
</feature>
<dbReference type="RefSeq" id="WP_071505756.1">
    <property type="nucleotide sequence ID" value="NZ_MORL01000021.1"/>
</dbReference>
<gene>
    <name evidence="2" type="ORF">BLX24_23925</name>
</gene>
<dbReference type="EMBL" id="MORL01000021">
    <property type="protein sequence ID" value="OIN56526.1"/>
    <property type="molecule type" value="Genomic_DNA"/>
</dbReference>
<protein>
    <submittedName>
        <fullName evidence="2">Uncharacterized protein</fullName>
    </submittedName>
</protein>